<keyword evidence="5" id="KW-1185">Reference proteome</keyword>
<dbReference type="Gene3D" id="1.20.120.160">
    <property type="entry name" value="HPT domain"/>
    <property type="match status" value="1"/>
</dbReference>
<dbReference type="PROSITE" id="PS50894">
    <property type="entry name" value="HPT"/>
    <property type="match status" value="1"/>
</dbReference>
<evidence type="ECO:0000313" key="4">
    <source>
        <dbReference type="EMBL" id="MBU9696668.1"/>
    </source>
</evidence>
<gene>
    <name evidence="4" type="ORF">GU927_002290</name>
</gene>
<protein>
    <submittedName>
        <fullName evidence="4">Hpt domain-containing protein</fullName>
    </submittedName>
</protein>
<organism evidence="4 5">
    <name type="scientific">Paragemmobacter amnigenus</name>
    <dbReference type="NCBI Taxonomy" id="2852097"/>
    <lineage>
        <taxon>Bacteria</taxon>
        <taxon>Pseudomonadati</taxon>
        <taxon>Pseudomonadota</taxon>
        <taxon>Alphaproteobacteria</taxon>
        <taxon>Rhodobacterales</taxon>
        <taxon>Paracoccaceae</taxon>
        <taxon>Paragemmobacter</taxon>
    </lineage>
</organism>
<reference evidence="4 5" key="1">
    <citation type="submission" date="2021-06" db="EMBL/GenBank/DDBJ databases">
        <title>Rhodobacteraceae bacterium strain HSP-20.</title>
        <authorList>
            <person name="Chen W.-M."/>
        </authorList>
    </citation>
    <scope>NUCLEOTIDE SEQUENCE [LARGE SCALE GENOMIC DNA]</scope>
    <source>
        <strain evidence="4 5">HSP-20</strain>
    </source>
</reference>
<dbReference type="SUPFAM" id="SSF47226">
    <property type="entry name" value="Histidine-containing phosphotransfer domain, HPT domain"/>
    <property type="match status" value="1"/>
</dbReference>
<dbReference type="RefSeq" id="WP_161760704.1">
    <property type="nucleotide sequence ID" value="NZ_JAAATX020000001.1"/>
</dbReference>
<keyword evidence="1" id="KW-0902">Two-component regulatory system</keyword>
<name>A0ABS6IYS5_9RHOB</name>
<dbReference type="InterPro" id="IPR036641">
    <property type="entry name" value="HPT_dom_sf"/>
</dbReference>
<evidence type="ECO:0000313" key="5">
    <source>
        <dbReference type="Proteomes" id="UP000731907"/>
    </source>
</evidence>
<evidence type="ECO:0000256" key="2">
    <source>
        <dbReference type="PROSITE-ProRule" id="PRU00110"/>
    </source>
</evidence>
<keyword evidence="2" id="KW-0597">Phosphoprotein</keyword>
<feature type="domain" description="HPt" evidence="3">
    <location>
        <begin position="13"/>
        <end position="116"/>
    </location>
</feature>
<evidence type="ECO:0000256" key="1">
    <source>
        <dbReference type="ARBA" id="ARBA00023012"/>
    </source>
</evidence>
<sequence>MTFHADVPQHADLAARLAPIRAHFLSTLGPRLARLDAVLCSASPAAAAMRALQEDVHKIRGVAPTLGFEALGRCAALADELLDPWHHADTDLPVTADLAAALAALRDQIAGALAPSA</sequence>
<feature type="modified residue" description="Phosphohistidine" evidence="2">
    <location>
        <position position="57"/>
    </location>
</feature>
<dbReference type="Pfam" id="PF01627">
    <property type="entry name" value="Hpt"/>
    <property type="match status" value="1"/>
</dbReference>
<comment type="caution">
    <text evidence="4">The sequence shown here is derived from an EMBL/GenBank/DDBJ whole genome shotgun (WGS) entry which is preliminary data.</text>
</comment>
<dbReference type="EMBL" id="JAAATX020000001">
    <property type="protein sequence ID" value="MBU9696668.1"/>
    <property type="molecule type" value="Genomic_DNA"/>
</dbReference>
<evidence type="ECO:0000259" key="3">
    <source>
        <dbReference type="PROSITE" id="PS50894"/>
    </source>
</evidence>
<dbReference type="InterPro" id="IPR008207">
    <property type="entry name" value="Sig_transdc_His_kin_Hpt_dom"/>
</dbReference>
<dbReference type="Proteomes" id="UP000731907">
    <property type="component" value="Unassembled WGS sequence"/>
</dbReference>
<proteinExistence type="predicted"/>
<accession>A0ABS6IYS5</accession>